<dbReference type="PANTHER" id="PTHR30576:SF0">
    <property type="entry name" value="UNDECAPRENYL-PHOSPHATE N-ACETYLGALACTOSAMINYL 1-PHOSPHATE TRANSFERASE-RELATED"/>
    <property type="match status" value="1"/>
</dbReference>
<comment type="similarity">
    <text evidence="2">Belongs to the bacterial sugar transferase family.</text>
</comment>
<feature type="transmembrane region" description="Helical" evidence="7">
    <location>
        <begin position="269"/>
        <end position="294"/>
    </location>
</feature>
<dbReference type="NCBIfam" id="TIGR03025">
    <property type="entry name" value="EPS_sugtrans"/>
    <property type="match status" value="1"/>
</dbReference>
<evidence type="ECO:0000256" key="1">
    <source>
        <dbReference type="ARBA" id="ARBA00004141"/>
    </source>
</evidence>
<name>A0ABR7Y919_9SPHI</name>
<feature type="domain" description="Bacterial sugar transferase" evidence="8">
    <location>
        <begin position="267"/>
        <end position="451"/>
    </location>
</feature>
<keyword evidence="5 7" id="KW-1133">Transmembrane helix</keyword>
<evidence type="ECO:0000259" key="8">
    <source>
        <dbReference type="Pfam" id="PF02397"/>
    </source>
</evidence>
<evidence type="ECO:0000256" key="4">
    <source>
        <dbReference type="ARBA" id="ARBA00022692"/>
    </source>
</evidence>
<keyword evidence="6 7" id="KW-0472">Membrane</keyword>
<accession>A0ABR7Y919</accession>
<dbReference type="InterPro" id="IPR003362">
    <property type="entry name" value="Bact_transf"/>
</dbReference>
<feature type="transmembrane region" description="Helical" evidence="7">
    <location>
        <begin position="77"/>
        <end position="95"/>
    </location>
</feature>
<protein>
    <submittedName>
        <fullName evidence="9">Exopolysaccharide biosynthesis polyprenyl glycosylphosphotransferase</fullName>
    </submittedName>
</protein>
<evidence type="ECO:0000256" key="3">
    <source>
        <dbReference type="ARBA" id="ARBA00022679"/>
    </source>
</evidence>
<dbReference type="PANTHER" id="PTHR30576">
    <property type="entry name" value="COLANIC BIOSYNTHESIS UDP-GLUCOSE LIPID CARRIER TRANSFERASE"/>
    <property type="match status" value="1"/>
</dbReference>
<evidence type="ECO:0000313" key="9">
    <source>
        <dbReference type="EMBL" id="MBD1427787.1"/>
    </source>
</evidence>
<dbReference type="InterPro" id="IPR017475">
    <property type="entry name" value="EPS_sugar_tfrase"/>
</dbReference>
<comment type="caution">
    <text evidence="9">The sequence shown here is derived from an EMBL/GenBank/DDBJ whole genome shotgun (WGS) entry which is preliminary data.</text>
</comment>
<sequence>MSLILTDALCLNIIFLMAFFVVTTTGWVNAQEIISSNYYSLWMMFNLVAIVSSLYFRLYENNTIERLEHVFRQTFRTVLTMLVAFSVCVLIGHHFTGVWYFLAAIVVLLAVYVGLSRFVLTYVYTVLPKRFRWSKNVALIGHNDYLAAVEGSFGHDHAFYHVNTIKYYDKIEQRSKEEKVAQFRRYFEEVSKLGIHDVFLVSTPDINTYSKELIMAANHECVQLNFVPAVTATLSYGSAKGDAVRVDLPVIRAHEDSLSTMENRVKKRIVDLFISGLVLLFILSWMVPLIGLLIKLQSPGPIFFKQPRSGRNNQTFGCYKFRSMVVNKDSDKAQASKDDKRITPIGKFLRKTNLDEFPQFINVFLGQMTVVGPRPHMLSHTEHYSKLIQHYMVRHFVKPGITGWAQVNGYRGETKDPKLMAKRVEFDLEYITNWSSMLDFKIIFMTALNMLRGEKNAY</sequence>
<keyword evidence="4 7" id="KW-0812">Transmembrane</keyword>
<gene>
    <name evidence="9" type="ORF">H8B17_19580</name>
</gene>
<evidence type="ECO:0000256" key="7">
    <source>
        <dbReference type="SAM" id="Phobius"/>
    </source>
</evidence>
<reference evidence="9 10" key="1">
    <citation type="submission" date="2020-08" db="EMBL/GenBank/DDBJ databases">
        <title>Sphingobacterium sp. DN00404 isolated from aquaculture water.</title>
        <authorList>
            <person name="Zhang M."/>
        </authorList>
    </citation>
    <scope>NUCLEOTIDE SEQUENCE [LARGE SCALE GENOMIC DNA]</scope>
    <source>
        <strain evidence="9 10">KCTC 32294</strain>
    </source>
</reference>
<dbReference type="RefSeq" id="WP_190310933.1">
    <property type="nucleotide sequence ID" value="NZ_JACNYK010000008.1"/>
</dbReference>
<feature type="transmembrane region" description="Helical" evidence="7">
    <location>
        <begin position="101"/>
        <end position="127"/>
    </location>
</feature>
<dbReference type="Pfam" id="PF02397">
    <property type="entry name" value="Bac_transf"/>
    <property type="match status" value="1"/>
</dbReference>
<keyword evidence="10" id="KW-1185">Reference proteome</keyword>
<proteinExistence type="inferred from homology"/>
<comment type="subcellular location">
    <subcellularLocation>
        <location evidence="1">Membrane</location>
        <topology evidence="1">Multi-pass membrane protein</topology>
    </subcellularLocation>
</comment>
<dbReference type="EMBL" id="JACNYK010000008">
    <property type="protein sequence ID" value="MBD1427787.1"/>
    <property type="molecule type" value="Genomic_DNA"/>
</dbReference>
<feature type="transmembrane region" description="Helical" evidence="7">
    <location>
        <begin position="9"/>
        <end position="27"/>
    </location>
</feature>
<dbReference type="Proteomes" id="UP000606494">
    <property type="component" value="Unassembled WGS sequence"/>
</dbReference>
<evidence type="ECO:0000256" key="2">
    <source>
        <dbReference type="ARBA" id="ARBA00006464"/>
    </source>
</evidence>
<feature type="transmembrane region" description="Helical" evidence="7">
    <location>
        <begin position="39"/>
        <end position="56"/>
    </location>
</feature>
<keyword evidence="3" id="KW-0808">Transferase</keyword>
<evidence type="ECO:0000256" key="6">
    <source>
        <dbReference type="ARBA" id="ARBA00023136"/>
    </source>
</evidence>
<evidence type="ECO:0000256" key="5">
    <source>
        <dbReference type="ARBA" id="ARBA00022989"/>
    </source>
</evidence>
<organism evidence="9 10">
    <name type="scientific">Sphingobacterium arenae</name>
    <dbReference type="NCBI Taxonomy" id="1280598"/>
    <lineage>
        <taxon>Bacteria</taxon>
        <taxon>Pseudomonadati</taxon>
        <taxon>Bacteroidota</taxon>
        <taxon>Sphingobacteriia</taxon>
        <taxon>Sphingobacteriales</taxon>
        <taxon>Sphingobacteriaceae</taxon>
        <taxon>Sphingobacterium</taxon>
    </lineage>
</organism>
<evidence type="ECO:0000313" key="10">
    <source>
        <dbReference type="Proteomes" id="UP000606494"/>
    </source>
</evidence>